<evidence type="ECO:0000256" key="2">
    <source>
        <dbReference type="ARBA" id="ARBA00022737"/>
    </source>
</evidence>
<dbReference type="EMBL" id="GL348715">
    <property type="protein sequence ID" value="EFH61467.1"/>
    <property type="molecule type" value="Genomic_DNA"/>
</dbReference>
<dbReference type="Proteomes" id="UP000008694">
    <property type="component" value="Unassembled WGS sequence"/>
</dbReference>
<proteinExistence type="inferred from homology"/>
<dbReference type="Pfam" id="PF12854">
    <property type="entry name" value="PPR_1"/>
    <property type="match status" value="1"/>
</dbReference>
<accession>D7L6S0</accession>
<evidence type="ECO:0000313" key="5">
    <source>
        <dbReference type="Proteomes" id="UP000008694"/>
    </source>
</evidence>
<feature type="repeat" description="PPR" evidence="3">
    <location>
        <begin position="110"/>
        <end position="144"/>
    </location>
</feature>
<name>D7L6S0_ARALL</name>
<dbReference type="HOGENOM" id="CLU_002706_49_0_1"/>
<dbReference type="PROSITE" id="PS51375">
    <property type="entry name" value="PPR"/>
    <property type="match status" value="4"/>
</dbReference>
<reference evidence="5" key="1">
    <citation type="journal article" date="2011" name="Nat. Genet.">
        <title>The Arabidopsis lyrata genome sequence and the basis of rapid genome size change.</title>
        <authorList>
            <person name="Hu T.T."/>
            <person name="Pattyn P."/>
            <person name="Bakker E.G."/>
            <person name="Cao J."/>
            <person name="Cheng J.-F."/>
            <person name="Clark R.M."/>
            <person name="Fahlgren N."/>
            <person name="Fawcett J.A."/>
            <person name="Grimwood J."/>
            <person name="Gundlach H."/>
            <person name="Haberer G."/>
            <person name="Hollister J.D."/>
            <person name="Ossowski S."/>
            <person name="Ottilar R.P."/>
            <person name="Salamov A.A."/>
            <person name="Schneeberger K."/>
            <person name="Spannagl M."/>
            <person name="Wang X."/>
            <person name="Yang L."/>
            <person name="Nasrallah M.E."/>
            <person name="Bergelson J."/>
            <person name="Carrington J.C."/>
            <person name="Gaut B.S."/>
            <person name="Schmutz J."/>
            <person name="Mayer K.F.X."/>
            <person name="Van de Peer Y."/>
            <person name="Grigoriev I.V."/>
            <person name="Nordborg M."/>
            <person name="Weigel D."/>
            <person name="Guo Y.-L."/>
        </authorList>
    </citation>
    <scope>NUCLEOTIDE SEQUENCE [LARGE SCALE GENOMIC DNA]</scope>
    <source>
        <strain evidence="5">cv. MN47</strain>
    </source>
</reference>
<dbReference type="OrthoDB" id="1096083at2759"/>
<dbReference type="PANTHER" id="PTHR47942">
    <property type="entry name" value="TETRATRICOPEPTIDE REPEAT (TPR)-LIKE SUPERFAMILY PROTEIN-RELATED"/>
    <property type="match status" value="1"/>
</dbReference>
<evidence type="ECO:0000313" key="4">
    <source>
        <dbReference type="EMBL" id="EFH61467.1"/>
    </source>
</evidence>
<dbReference type="Pfam" id="PF13041">
    <property type="entry name" value="PPR_2"/>
    <property type="match status" value="2"/>
</dbReference>
<dbReference type="eggNOG" id="KOG4197">
    <property type="taxonomic scope" value="Eukaryota"/>
</dbReference>
<organism evidence="5">
    <name type="scientific">Arabidopsis lyrata subsp. lyrata</name>
    <name type="common">Lyre-leaved rock-cress</name>
    <dbReference type="NCBI Taxonomy" id="81972"/>
    <lineage>
        <taxon>Eukaryota</taxon>
        <taxon>Viridiplantae</taxon>
        <taxon>Streptophyta</taxon>
        <taxon>Embryophyta</taxon>
        <taxon>Tracheophyta</taxon>
        <taxon>Spermatophyta</taxon>
        <taxon>Magnoliopsida</taxon>
        <taxon>eudicotyledons</taxon>
        <taxon>Gunneridae</taxon>
        <taxon>Pentapetalae</taxon>
        <taxon>rosids</taxon>
        <taxon>malvids</taxon>
        <taxon>Brassicales</taxon>
        <taxon>Brassicaceae</taxon>
        <taxon>Camelineae</taxon>
        <taxon>Arabidopsis</taxon>
    </lineage>
</organism>
<gene>
    <name evidence="4" type="ORF">ARALYDRAFT_479213</name>
</gene>
<evidence type="ECO:0000256" key="1">
    <source>
        <dbReference type="ARBA" id="ARBA00007626"/>
    </source>
</evidence>
<dbReference type="Gene3D" id="1.25.40.10">
    <property type="entry name" value="Tetratricopeptide repeat domain"/>
    <property type="match status" value="3"/>
</dbReference>
<evidence type="ECO:0000256" key="3">
    <source>
        <dbReference type="PROSITE-ProRule" id="PRU00708"/>
    </source>
</evidence>
<dbReference type="Gramene" id="fgenesh2_kg.3__1914__AT3G17370.1">
    <property type="protein sequence ID" value="fgenesh2_kg.3__1914__AT3G17370.1"/>
    <property type="gene ID" value="fgenesh2_kg.3__1914__AT3G17370.1"/>
</dbReference>
<feature type="repeat" description="PPR" evidence="3">
    <location>
        <begin position="13"/>
        <end position="47"/>
    </location>
</feature>
<keyword evidence="5" id="KW-1185">Reference proteome</keyword>
<dbReference type="AlphaFoldDB" id="D7L6S0"/>
<dbReference type="NCBIfam" id="TIGR00756">
    <property type="entry name" value="PPR"/>
    <property type="match status" value="4"/>
</dbReference>
<dbReference type="KEGG" id="aly:9321274"/>
<protein>
    <submittedName>
        <fullName evidence="4">Pentatricopeptide repeat-containing protein</fullName>
    </submittedName>
</protein>
<feature type="repeat" description="PPR" evidence="3">
    <location>
        <begin position="145"/>
        <end position="179"/>
    </location>
</feature>
<dbReference type="InterPro" id="IPR011990">
    <property type="entry name" value="TPR-like_helical_dom_sf"/>
</dbReference>
<sequence>MFKVMRESNMDMDTAVYNIIIHGMCKAGKLEEAWNLFTNLLLSGLQPDVKTYNMMIRFSALGRAEKLYAEMLRRGIVPDTITYNSMIHGLCKQNKLAEARKVFDSMDNKSCSTFNTLINGYCKARRVDDGIDLFCEMYRRGIVANVITYTTLIHGFRQVGDFKTALDIFQEMVSNGVRSSSITFRDILPELCSKKELRKAVAMLVDLQKSVVVCPQRM</sequence>
<comment type="similarity">
    <text evidence="1">Belongs to the PPR family. P subfamily.</text>
</comment>
<dbReference type="InterPro" id="IPR002885">
    <property type="entry name" value="PPR_rpt"/>
</dbReference>
<keyword evidence="2" id="KW-0677">Repeat</keyword>
<dbReference type="PANTHER" id="PTHR47942:SF16">
    <property type="entry name" value="PENTATRICOPEPTIDE REPEAT DOMAIN CONTAINING PROTEIN-RELATED"/>
    <property type="match status" value="1"/>
</dbReference>
<feature type="repeat" description="PPR" evidence="3">
    <location>
        <begin position="79"/>
        <end position="109"/>
    </location>
</feature>
<dbReference type="InterPro" id="IPR051222">
    <property type="entry name" value="PPR/CCM1_RNA-binding"/>
</dbReference>